<dbReference type="InterPro" id="IPR005123">
    <property type="entry name" value="Oxoglu/Fe-dep_dioxygenase_dom"/>
</dbReference>
<sequence length="197" mass="21681">MDIAKIATELEHTGYIVLARPLVDKLLAELFTRCHDDDPMRFHAAQVGRGAAKQQIGSIRGDVIDWMDAGNSTDLAYLACMEELRLGLNAALFLGLFDFESHYAIYGSGDGYAKHSDVLQGKKNRILSTVLYLNEDWHACDGGELVVFEATGKSIVATVNPIFGTMIIFLSESFPHEVLTSHATRRSIAGWFRVSGS</sequence>
<evidence type="ECO:0000259" key="7">
    <source>
        <dbReference type="PROSITE" id="PS51471"/>
    </source>
</evidence>
<evidence type="ECO:0000256" key="5">
    <source>
        <dbReference type="ARBA" id="ARBA00023002"/>
    </source>
</evidence>
<dbReference type="Pfam" id="PF13640">
    <property type="entry name" value="2OG-FeII_Oxy_3"/>
    <property type="match status" value="1"/>
</dbReference>
<dbReference type="GO" id="GO:0071456">
    <property type="term" value="P:cellular response to hypoxia"/>
    <property type="evidence" value="ECO:0007669"/>
    <property type="project" value="TreeGrafter"/>
</dbReference>
<evidence type="ECO:0000256" key="4">
    <source>
        <dbReference type="ARBA" id="ARBA00022964"/>
    </source>
</evidence>
<dbReference type="SMART" id="SM00702">
    <property type="entry name" value="P4Hc"/>
    <property type="match status" value="1"/>
</dbReference>
<organism evidence="8">
    <name type="scientific">mine drainage metagenome</name>
    <dbReference type="NCBI Taxonomy" id="410659"/>
    <lineage>
        <taxon>unclassified sequences</taxon>
        <taxon>metagenomes</taxon>
        <taxon>ecological metagenomes</taxon>
    </lineage>
</organism>
<dbReference type="InterPro" id="IPR044862">
    <property type="entry name" value="Pro_4_hyd_alph_FE2OG_OXY"/>
</dbReference>
<dbReference type="GO" id="GO:0008198">
    <property type="term" value="F:ferrous iron binding"/>
    <property type="evidence" value="ECO:0007669"/>
    <property type="project" value="TreeGrafter"/>
</dbReference>
<proteinExistence type="predicted"/>
<dbReference type="GO" id="GO:0031418">
    <property type="term" value="F:L-ascorbic acid binding"/>
    <property type="evidence" value="ECO:0007669"/>
    <property type="project" value="UniProtKB-KW"/>
</dbReference>
<dbReference type="PANTHER" id="PTHR12907">
    <property type="entry name" value="EGL NINE HOMOLOG-RELATED"/>
    <property type="match status" value="1"/>
</dbReference>
<keyword evidence="4" id="KW-0223">Dioxygenase</keyword>
<dbReference type="GO" id="GO:0031543">
    <property type="term" value="F:peptidyl-proline dioxygenase activity"/>
    <property type="evidence" value="ECO:0007669"/>
    <property type="project" value="TreeGrafter"/>
</dbReference>
<comment type="caution">
    <text evidence="8">The sequence shown here is derived from an EMBL/GenBank/DDBJ whole genome shotgun (WGS) entry which is preliminary data.</text>
</comment>
<evidence type="ECO:0000256" key="2">
    <source>
        <dbReference type="ARBA" id="ARBA00022723"/>
    </source>
</evidence>
<dbReference type="Gene3D" id="2.60.120.620">
    <property type="entry name" value="q2cbj1_9rhob like domain"/>
    <property type="match status" value="1"/>
</dbReference>
<evidence type="ECO:0000256" key="6">
    <source>
        <dbReference type="ARBA" id="ARBA00023004"/>
    </source>
</evidence>
<dbReference type="EMBL" id="MLJW01000105">
    <property type="protein sequence ID" value="OIQ99532.1"/>
    <property type="molecule type" value="Genomic_DNA"/>
</dbReference>
<keyword evidence="2" id="KW-0479">Metal-binding</keyword>
<feature type="domain" description="Fe2OG dioxygenase" evidence="7">
    <location>
        <begin position="92"/>
        <end position="194"/>
    </location>
</feature>
<keyword evidence="6" id="KW-0408">Iron</keyword>
<dbReference type="PROSITE" id="PS51471">
    <property type="entry name" value="FE2OG_OXY"/>
    <property type="match status" value="1"/>
</dbReference>
<dbReference type="AlphaFoldDB" id="A0A1J5S5M8"/>
<dbReference type="InterPro" id="IPR051559">
    <property type="entry name" value="HIF_prolyl_hydroxylases"/>
</dbReference>
<gene>
    <name evidence="8" type="ORF">GALL_184690</name>
</gene>
<accession>A0A1J5S5M8</accession>
<keyword evidence="5" id="KW-0560">Oxidoreductase</keyword>
<evidence type="ECO:0000313" key="8">
    <source>
        <dbReference type="EMBL" id="OIQ99532.1"/>
    </source>
</evidence>
<evidence type="ECO:0000256" key="3">
    <source>
        <dbReference type="ARBA" id="ARBA00022896"/>
    </source>
</evidence>
<protein>
    <submittedName>
        <fullName evidence="8">2OG-Fe(II) oxygenase superfamily protein</fullName>
    </submittedName>
</protein>
<evidence type="ECO:0000256" key="1">
    <source>
        <dbReference type="ARBA" id="ARBA00001961"/>
    </source>
</evidence>
<keyword evidence="3" id="KW-0847">Vitamin C</keyword>
<dbReference type="PANTHER" id="PTHR12907:SF26">
    <property type="entry name" value="HIF PROLYL HYDROXYLASE, ISOFORM C"/>
    <property type="match status" value="1"/>
</dbReference>
<dbReference type="InterPro" id="IPR006620">
    <property type="entry name" value="Pro_4_hyd_alph"/>
</dbReference>
<comment type="cofactor">
    <cofactor evidence="1">
        <name>L-ascorbate</name>
        <dbReference type="ChEBI" id="CHEBI:38290"/>
    </cofactor>
</comment>
<name>A0A1J5S5M8_9ZZZZ</name>
<reference evidence="8" key="1">
    <citation type="submission" date="2016-10" db="EMBL/GenBank/DDBJ databases">
        <title>Sequence of Gallionella enrichment culture.</title>
        <authorList>
            <person name="Poehlein A."/>
            <person name="Muehling M."/>
            <person name="Daniel R."/>
        </authorList>
    </citation>
    <scope>NUCLEOTIDE SEQUENCE</scope>
</reference>